<name>A0A402AME4_9CHLR</name>
<proteinExistence type="predicted"/>
<sequence>MLFILAFSAAKTPLLFEKLSLCIFGAYNASWFDCYVRINAIIIDTSNGGLYEDL</sequence>
<dbReference type="EMBL" id="BIFS01000001">
    <property type="protein sequence ID" value="GCE20293.1"/>
    <property type="molecule type" value="Genomic_DNA"/>
</dbReference>
<keyword evidence="2" id="KW-1185">Reference proteome</keyword>
<dbReference type="Proteomes" id="UP000287188">
    <property type="component" value="Unassembled WGS sequence"/>
</dbReference>
<gene>
    <name evidence="1" type="ORF">KDK_40930</name>
</gene>
<evidence type="ECO:0000313" key="1">
    <source>
        <dbReference type="EMBL" id="GCE20293.1"/>
    </source>
</evidence>
<evidence type="ECO:0000313" key="2">
    <source>
        <dbReference type="Proteomes" id="UP000287188"/>
    </source>
</evidence>
<accession>A0A402AME4</accession>
<reference evidence="2" key="1">
    <citation type="submission" date="2018-12" db="EMBL/GenBank/DDBJ databases">
        <title>Tengunoibacter tsumagoiensis gen. nov., sp. nov., Dictyobacter kobayashii sp. nov., D. alpinus sp. nov., and D. joshuensis sp. nov. and description of Dictyobacteraceae fam. nov. within the order Ktedonobacterales isolated from Tengu-no-mugimeshi.</title>
        <authorList>
            <person name="Wang C.M."/>
            <person name="Zheng Y."/>
            <person name="Sakai Y."/>
            <person name="Toyoda A."/>
            <person name="Minakuchi Y."/>
            <person name="Abe K."/>
            <person name="Yokota A."/>
            <person name="Yabe S."/>
        </authorList>
    </citation>
    <scope>NUCLEOTIDE SEQUENCE [LARGE SCALE GENOMIC DNA]</scope>
    <source>
        <strain evidence="2">Uno11</strain>
    </source>
</reference>
<dbReference type="AlphaFoldDB" id="A0A402AME4"/>
<comment type="caution">
    <text evidence="1">The sequence shown here is derived from an EMBL/GenBank/DDBJ whole genome shotgun (WGS) entry which is preliminary data.</text>
</comment>
<organism evidence="1 2">
    <name type="scientific">Dictyobacter kobayashii</name>
    <dbReference type="NCBI Taxonomy" id="2014872"/>
    <lineage>
        <taxon>Bacteria</taxon>
        <taxon>Bacillati</taxon>
        <taxon>Chloroflexota</taxon>
        <taxon>Ktedonobacteria</taxon>
        <taxon>Ktedonobacterales</taxon>
        <taxon>Dictyobacteraceae</taxon>
        <taxon>Dictyobacter</taxon>
    </lineage>
</organism>
<protein>
    <submittedName>
        <fullName evidence="1">Uncharacterized protein</fullName>
    </submittedName>
</protein>